<sequence length="527" mass="59450">MNFKRVARQQLRRVGSSLPPSVKSSARRSLDLLPDELSARVRRAVLPAQARGGEDNVSQLLSVPPALVGTTYSKHEVLPMLALENSVLRQRLTAALDELDTLRESEVQYSGTLSAGPDPEEPEGPTPEELADDYLSGQTLRPGAPRHLVIANDYPDLGREYGNGFVHRRLLHYIDSGIDVDVVLAAPSQERRIYTFDGVRVLVGHGPEIAAVLSRQEYRSVSVHFLNALMWRHLVPFLPDLDLHVFLHGYECDRWIRRVFNFGKGTDLERGIDRTLALQRFWRDVVRHPHGPASFIFVSEWWRRAVTDDMGLVFPATRSRIVHNFIDTELFNYVPKDEGQRYKLLWVRNAGSRKYGNDIAVKVLQRLAKGPHWNRIEATIIGDGKYFHEFEDALGHHPNVTIQRRFVSQDDVAALHKDHGIFLVPSRLDSQGVSRDEAMSSGLIPVTNAVTAIPEFVDEDCAILAGDEEVDALVQGLNRVLSHPELFTRMSRAASERAQRQCGAEATVRRELELMGLTEPTKGNRRR</sequence>
<name>A0A3D9LAP8_9MICC</name>
<keyword evidence="2 5" id="KW-0808">Transferase</keyword>
<comment type="caution">
    <text evidence="5">The sequence shown here is derived from an EMBL/GenBank/DDBJ whole genome shotgun (WGS) entry which is preliminary data.</text>
</comment>
<accession>A0A3D9LAP8</accession>
<dbReference type="Pfam" id="PF00534">
    <property type="entry name" value="Glycos_transf_1"/>
    <property type="match status" value="1"/>
</dbReference>
<dbReference type="GO" id="GO:0016757">
    <property type="term" value="F:glycosyltransferase activity"/>
    <property type="evidence" value="ECO:0007669"/>
    <property type="project" value="InterPro"/>
</dbReference>
<dbReference type="SUPFAM" id="SSF53756">
    <property type="entry name" value="UDP-Glycosyltransferase/glycogen phosphorylase"/>
    <property type="match status" value="1"/>
</dbReference>
<dbReference type="PANTHER" id="PTHR45947">
    <property type="entry name" value="SULFOQUINOVOSYL TRANSFERASE SQD2"/>
    <property type="match status" value="1"/>
</dbReference>
<dbReference type="Proteomes" id="UP000256727">
    <property type="component" value="Unassembled WGS sequence"/>
</dbReference>
<dbReference type="Gene3D" id="3.40.50.2000">
    <property type="entry name" value="Glycogen Phosphorylase B"/>
    <property type="match status" value="2"/>
</dbReference>
<dbReference type="EMBL" id="QREH01000001">
    <property type="protein sequence ID" value="REE02764.1"/>
    <property type="molecule type" value="Genomic_DNA"/>
</dbReference>
<protein>
    <recommendedName>
        <fullName evidence="1">D-inositol 3-phosphate glycosyltransferase</fullName>
    </recommendedName>
</protein>
<dbReference type="RefSeq" id="WP_115931004.1">
    <property type="nucleotide sequence ID" value="NZ_QREH01000001.1"/>
</dbReference>
<dbReference type="InterPro" id="IPR050194">
    <property type="entry name" value="Glycosyltransferase_grp1"/>
</dbReference>
<evidence type="ECO:0000313" key="6">
    <source>
        <dbReference type="Proteomes" id="UP000256727"/>
    </source>
</evidence>
<evidence type="ECO:0000259" key="4">
    <source>
        <dbReference type="Pfam" id="PF00534"/>
    </source>
</evidence>
<keyword evidence="6" id="KW-1185">Reference proteome</keyword>
<evidence type="ECO:0000256" key="3">
    <source>
        <dbReference type="SAM" id="MobiDB-lite"/>
    </source>
</evidence>
<evidence type="ECO:0000256" key="2">
    <source>
        <dbReference type="ARBA" id="ARBA00022679"/>
    </source>
</evidence>
<evidence type="ECO:0000256" key="1">
    <source>
        <dbReference type="ARBA" id="ARBA00021292"/>
    </source>
</evidence>
<dbReference type="CDD" id="cd03801">
    <property type="entry name" value="GT4_PimA-like"/>
    <property type="match status" value="1"/>
</dbReference>
<dbReference type="PANTHER" id="PTHR45947:SF3">
    <property type="entry name" value="SULFOQUINOVOSYL TRANSFERASE SQD2"/>
    <property type="match status" value="1"/>
</dbReference>
<reference evidence="5 6" key="1">
    <citation type="submission" date="2018-07" db="EMBL/GenBank/DDBJ databases">
        <title>Sequencing the genomes of 1000 actinobacteria strains.</title>
        <authorList>
            <person name="Klenk H.-P."/>
        </authorList>
    </citation>
    <scope>NUCLEOTIDE SEQUENCE [LARGE SCALE GENOMIC DNA]</scope>
    <source>
        <strain evidence="5 6">DSM 14442</strain>
    </source>
</reference>
<feature type="region of interest" description="Disordered" evidence="3">
    <location>
        <begin position="109"/>
        <end position="131"/>
    </location>
</feature>
<dbReference type="InterPro" id="IPR001296">
    <property type="entry name" value="Glyco_trans_1"/>
</dbReference>
<organism evidence="5 6">
    <name type="scientific">Citricoccus muralis</name>
    <dbReference type="NCBI Taxonomy" id="169134"/>
    <lineage>
        <taxon>Bacteria</taxon>
        <taxon>Bacillati</taxon>
        <taxon>Actinomycetota</taxon>
        <taxon>Actinomycetes</taxon>
        <taxon>Micrococcales</taxon>
        <taxon>Micrococcaceae</taxon>
        <taxon>Citricoccus</taxon>
    </lineage>
</organism>
<feature type="domain" description="Glycosyl transferase family 1" evidence="4">
    <location>
        <begin position="352"/>
        <end position="496"/>
    </location>
</feature>
<gene>
    <name evidence="5" type="ORF">C8E99_0547</name>
</gene>
<evidence type="ECO:0000313" key="5">
    <source>
        <dbReference type="EMBL" id="REE02764.1"/>
    </source>
</evidence>
<dbReference type="OrthoDB" id="6713581at2"/>
<proteinExistence type="predicted"/>
<dbReference type="AlphaFoldDB" id="A0A3D9LAP8"/>